<dbReference type="GO" id="GO:0042393">
    <property type="term" value="F:histone binding"/>
    <property type="evidence" value="ECO:0007669"/>
    <property type="project" value="TreeGrafter"/>
</dbReference>
<protein>
    <submittedName>
        <fullName evidence="2">Protein FORGETTER 1</fullName>
    </submittedName>
</protein>
<dbReference type="GO" id="GO:0006355">
    <property type="term" value="P:regulation of DNA-templated transcription"/>
    <property type="evidence" value="ECO:0007669"/>
    <property type="project" value="InterPro"/>
</dbReference>
<organism evidence="2">
    <name type="scientific">Sesamum calycinum</name>
    <dbReference type="NCBI Taxonomy" id="2727403"/>
    <lineage>
        <taxon>Eukaryota</taxon>
        <taxon>Viridiplantae</taxon>
        <taxon>Streptophyta</taxon>
        <taxon>Embryophyta</taxon>
        <taxon>Tracheophyta</taxon>
        <taxon>Spermatophyta</taxon>
        <taxon>Magnoliopsida</taxon>
        <taxon>eudicotyledons</taxon>
        <taxon>Gunneridae</taxon>
        <taxon>Pentapetalae</taxon>
        <taxon>asterids</taxon>
        <taxon>lamiids</taxon>
        <taxon>Lamiales</taxon>
        <taxon>Pedaliaceae</taxon>
        <taxon>Sesamum</taxon>
    </lineage>
</organism>
<dbReference type="InterPro" id="IPR026937">
    <property type="entry name" value="SBNO_Helicase_C_dom"/>
</dbReference>
<reference evidence="2" key="1">
    <citation type="submission" date="2020-06" db="EMBL/GenBank/DDBJ databases">
        <authorList>
            <person name="Li T."/>
            <person name="Hu X."/>
            <person name="Zhang T."/>
            <person name="Song X."/>
            <person name="Zhang H."/>
            <person name="Dai N."/>
            <person name="Sheng W."/>
            <person name="Hou X."/>
            <person name="Wei L."/>
        </authorList>
    </citation>
    <scope>NUCLEOTIDE SEQUENCE</scope>
    <source>
        <strain evidence="2">KEN8</strain>
        <tissue evidence="2">Leaf</tissue>
    </source>
</reference>
<dbReference type="PANTHER" id="PTHR12706">
    <property type="entry name" value="STRAWBERRY NOTCH-RELATED"/>
    <property type="match status" value="1"/>
</dbReference>
<dbReference type="EMBL" id="JACGWM010000007">
    <property type="protein sequence ID" value="KAL0363077.1"/>
    <property type="molecule type" value="Genomic_DNA"/>
</dbReference>
<comment type="caution">
    <text evidence="2">The sequence shown here is derived from an EMBL/GenBank/DDBJ whole genome shotgun (WGS) entry which is preliminary data.</text>
</comment>
<gene>
    <name evidence="2" type="ORF">Scaly_1262900</name>
</gene>
<proteinExistence type="predicted"/>
<accession>A0AAW2Q5S3</accession>
<dbReference type="InterPro" id="IPR026741">
    <property type="entry name" value="SNO"/>
</dbReference>
<evidence type="ECO:0000313" key="2">
    <source>
        <dbReference type="EMBL" id="KAL0363077.1"/>
    </source>
</evidence>
<name>A0AAW2Q5S3_9LAMI</name>
<evidence type="ECO:0000259" key="1">
    <source>
        <dbReference type="Pfam" id="PF13871"/>
    </source>
</evidence>
<reference evidence="2" key="2">
    <citation type="journal article" date="2024" name="Plant">
        <title>Genomic evolution and insights into agronomic trait innovations of Sesamum species.</title>
        <authorList>
            <person name="Miao H."/>
            <person name="Wang L."/>
            <person name="Qu L."/>
            <person name="Liu H."/>
            <person name="Sun Y."/>
            <person name="Le M."/>
            <person name="Wang Q."/>
            <person name="Wei S."/>
            <person name="Zheng Y."/>
            <person name="Lin W."/>
            <person name="Duan Y."/>
            <person name="Cao H."/>
            <person name="Xiong S."/>
            <person name="Wang X."/>
            <person name="Wei L."/>
            <person name="Li C."/>
            <person name="Ma Q."/>
            <person name="Ju M."/>
            <person name="Zhao R."/>
            <person name="Li G."/>
            <person name="Mu C."/>
            <person name="Tian Q."/>
            <person name="Mei H."/>
            <person name="Zhang T."/>
            <person name="Gao T."/>
            <person name="Zhang H."/>
        </authorList>
    </citation>
    <scope>NUCLEOTIDE SEQUENCE</scope>
    <source>
        <strain evidence="2">KEN8</strain>
    </source>
</reference>
<dbReference type="Pfam" id="PF13871">
    <property type="entry name" value="Helicase_C_4"/>
    <property type="match status" value="1"/>
</dbReference>
<dbReference type="GO" id="GO:0005634">
    <property type="term" value="C:nucleus"/>
    <property type="evidence" value="ECO:0007669"/>
    <property type="project" value="TreeGrafter"/>
</dbReference>
<dbReference type="PANTHER" id="PTHR12706:SF13">
    <property type="entry name" value="PROTEIN FORGETTER 1"/>
    <property type="match status" value="1"/>
</dbReference>
<feature type="domain" description="Strawberry notch helicase C" evidence="1">
    <location>
        <begin position="5"/>
        <end position="172"/>
    </location>
</feature>
<dbReference type="GO" id="GO:0031490">
    <property type="term" value="F:chromatin DNA binding"/>
    <property type="evidence" value="ECO:0007669"/>
    <property type="project" value="TreeGrafter"/>
</dbReference>
<dbReference type="AlphaFoldDB" id="A0AAW2Q5S3"/>
<sequence length="233" mass="25801">MIPHRLLFTNLGGERRFASIVAKRLESLGALTQGDRRAGPSLSAYNYDSAYGKRALMMLYRGLMEQEPLPIVPPGCSLEKPDSIQDFILKGKAALVSVGIIRDSVLGNGKESGKISGRIVDSDMHDVGRFLNRLLGLPPEIQNRLFELFVGILDLLIQNARVEGHLDSGIVDMKANRIELQGTPKARQSHKRIRVVRIETTLDNQRIVGLLIPNAAVESVLQDLAWVQDIDDE</sequence>